<evidence type="ECO:0000256" key="1">
    <source>
        <dbReference type="ARBA" id="ARBA00022598"/>
    </source>
</evidence>
<dbReference type="InterPro" id="IPR036604">
    <property type="entry name" value="PurS-like_sf"/>
</dbReference>
<dbReference type="InterPro" id="IPR040707">
    <property type="entry name" value="FGAR-AT_N"/>
</dbReference>
<dbReference type="EMBL" id="JAUHHV010000001">
    <property type="protein sequence ID" value="KAK1435540.1"/>
    <property type="molecule type" value="Genomic_DNA"/>
</dbReference>
<keyword evidence="4" id="KW-0067">ATP-binding</keyword>
<dbReference type="GO" id="GO:0005524">
    <property type="term" value="F:ATP binding"/>
    <property type="evidence" value="ECO:0007669"/>
    <property type="project" value="UniProtKB-KW"/>
</dbReference>
<dbReference type="AlphaFoldDB" id="A0AAD8P1D1"/>
<dbReference type="Proteomes" id="UP001229421">
    <property type="component" value="Unassembled WGS sequence"/>
</dbReference>
<evidence type="ECO:0000259" key="5">
    <source>
        <dbReference type="Pfam" id="PF18076"/>
    </source>
</evidence>
<evidence type="ECO:0000256" key="2">
    <source>
        <dbReference type="ARBA" id="ARBA00022741"/>
    </source>
</evidence>
<evidence type="ECO:0000256" key="4">
    <source>
        <dbReference type="ARBA" id="ARBA00022840"/>
    </source>
</evidence>
<dbReference type="PANTHER" id="PTHR10099">
    <property type="entry name" value="PHOSPHORIBOSYLFORMYLGLYCINAMIDINE SYNTHASE"/>
    <property type="match status" value="1"/>
</dbReference>
<proteinExistence type="predicted"/>
<feature type="domain" description="Phosphoribosylformylglycinamidine synthase N-terminal" evidence="5">
    <location>
        <begin position="96"/>
        <end position="216"/>
    </location>
</feature>
<sequence length="245" mass="26809">MAASLEITASEFLQGSRNWNFFLPKSLSKSRNTYLLVGLSDRKRSGCLRTCSTGVQRNASERVKAVVSVDKVTEELLKLVQSKISDKIVSLKTEQCFNICLADNLSNEKLSVLKWQLQETYEPGNLGGESFIGNERKEGFNAVVVEVGPRLSFTTAWSANAVSICHACGLSEVNRLERSKPYLLYVKAESAPLLDSQIIDFAAMVHDRMTECVYPDKLPVQNECSSGGGLLCACNGEGKKSIGGN</sequence>
<evidence type="ECO:0000313" key="7">
    <source>
        <dbReference type="Proteomes" id="UP001229421"/>
    </source>
</evidence>
<accession>A0AAD8P1D1</accession>
<organism evidence="6 7">
    <name type="scientific">Tagetes erecta</name>
    <name type="common">African marigold</name>
    <dbReference type="NCBI Taxonomy" id="13708"/>
    <lineage>
        <taxon>Eukaryota</taxon>
        <taxon>Viridiplantae</taxon>
        <taxon>Streptophyta</taxon>
        <taxon>Embryophyta</taxon>
        <taxon>Tracheophyta</taxon>
        <taxon>Spermatophyta</taxon>
        <taxon>Magnoliopsida</taxon>
        <taxon>eudicotyledons</taxon>
        <taxon>Gunneridae</taxon>
        <taxon>Pentapetalae</taxon>
        <taxon>asterids</taxon>
        <taxon>campanulids</taxon>
        <taxon>Asterales</taxon>
        <taxon>Asteraceae</taxon>
        <taxon>Asteroideae</taxon>
        <taxon>Heliantheae alliance</taxon>
        <taxon>Tageteae</taxon>
        <taxon>Tagetes</taxon>
    </lineage>
</organism>
<evidence type="ECO:0000256" key="3">
    <source>
        <dbReference type="ARBA" id="ARBA00022755"/>
    </source>
</evidence>
<comment type="caution">
    <text evidence="6">The sequence shown here is derived from an EMBL/GenBank/DDBJ whole genome shotgun (WGS) entry which is preliminary data.</text>
</comment>
<dbReference type="PANTHER" id="PTHR10099:SF1">
    <property type="entry name" value="PHOSPHORIBOSYLFORMYLGLYCINAMIDINE SYNTHASE"/>
    <property type="match status" value="1"/>
</dbReference>
<evidence type="ECO:0000313" key="6">
    <source>
        <dbReference type="EMBL" id="KAK1435540.1"/>
    </source>
</evidence>
<dbReference type="GO" id="GO:0006164">
    <property type="term" value="P:purine nucleotide biosynthetic process"/>
    <property type="evidence" value="ECO:0007669"/>
    <property type="project" value="UniProtKB-KW"/>
</dbReference>
<keyword evidence="1" id="KW-0436">Ligase</keyword>
<keyword evidence="2" id="KW-0547">Nucleotide-binding</keyword>
<reference evidence="6" key="1">
    <citation type="journal article" date="2023" name="bioRxiv">
        <title>Improved chromosome-level genome assembly for marigold (Tagetes erecta).</title>
        <authorList>
            <person name="Jiang F."/>
            <person name="Yuan L."/>
            <person name="Wang S."/>
            <person name="Wang H."/>
            <person name="Xu D."/>
            <person name="Wang A."/>
            <person name="Fan W."/>
        </authorList>
    </citation>
    <scope>NUCLEOTIDE SEQUENCE</scope>
    <source>
        <strain evidence="6">WSJ</strain>
        <tissue evidence="6">Leaf</tissue>
    </source>
</reference>
<dbReference type="SUPFAM" id="SSF82697">
    <property type="entry name" value="PurS-like"/>
    <property type="match status" value="1"/>
</dbReference>
<dbReference type="GO" id="GO:0005737">
    <property type="term" value="C:cytoplasm"/>
    <property type="evidence" value="ECO:0007669"/>
    <property type="project" value="TreeGrafter"/>
</dbReference>
<keyword evidence="7" id="KW-1185">Reference proteome</keyword>
<name>A0AAD8P1D1_TARER</name>
<dbReference type="Pfam" id="PF18076">
    <property type="entry name" value="FGAR-AT_N"/>
    <property type="match status" value="1"/>
</dbReference>
<keyword evidence="3" id="KW-0658">Purine biosynthesis</keyword>
<gene>
    <name evidence="6" type="ORF">QVD17_01306</name>
</gene>
<dbReference type="GO" id="GO:0004642">
    <property type="term" value="F:phosphoribosylformylglycinamidine synthase activity"/>
    <property type="evidence" value="ECO:0007669"/>
    <property type="project" value="TreeGrafter"/>
</dbReference>
<protein>
    <recommendedName>
        <fullName evidence="5">Phosphoribosylformylglycinamidine synthase N-terminal domain-containing protein</fullName>
    </recommendedName>
</protein>